<evidence type="ECO:0008006" key="3">
    <source>
        <dbReference type="Google" id="ProtNLM"/>
    </source>
</evidence>
<dbReference type="InterPro" id="IPR013785">
    <property type="entry name" value="Aldolase_TIM"/>
</dbReference>
<dbReference type="Gene3D" id="3.20.20.70">
    <property type="entry name" value="Aldolase class I"/>
    <property type="match status" value="1"/>
</dbReference>
<accession>A0A3P8KH56</accession>
<gene>
    <name evidence="1" type="ORF">NCTC13098_04869</name>
</gene>
<name>A0A3P8KH56_RAOTE</name>
<dbReference type="AlphaFoldDB" id="A0A3P8KH56"/>
<dbReference type="SUPFAM" id="SSF51569">
    <property type="entry name" value="Aldolase"/>
    <property type="match status" value="1"/>
</dbReference>
<dbReference type="KEGG" id="rtg:NCTC13098_04869"/>
<evidence type="ECO:0000313" key="1">
    <source>
        <dbReference type="EMBL" id="VDR28485.1"/>
    </source>
</evidence>
<protein>
    <recommendedName>
        <fullName evidence="3">Dihydrodipicolinate synthase</fullName>
    </recommendedName>
</protein>
<evidence type="ECO:0000313" key="2">
    <source>
        <dbReference type="Proteomes" id="UP000274346"/>
    </source>
</evidence>
<sequence length="137" mass="15152">MRKLSQLRSQSETLGLRRISVLVGNGGLFLPQELARGADGAMTGFAWPEMLVQVCQAYSDGDPGRGEDIFDCYLPLLRHEFQYGIGLGLRKEALRRRGAIKSAAVRQPGPVLDRIDQQELSGLMARLERKLADKGLN</sequence>
<proteinExistence type="predicted"/>
<dbReference type="Proteomes" id="UP000274346">
    <property type="component" value="Chromosome"/>
</dbReference>
<organism evidence="1 2">
    <name type="scientific">Raoultella terrigena</name>
    <name type="common">Klebsiella terrigena</name>
    <dbReference type="NCBI Taxonomy" id="577"/>
    <lineage>
        <taxon>Bacteria</taxon>
        <taxon>Pseudomonadati</taxon>
        <taxon>Pseudomonadota</taxon>
        <taxon>Gammaproteobacteria</taxon>
        <taxon>Enterobacterales</taxon>
        <taxon>Enterobacteriaceae</taxon>
        <taxon>Klebsiella/Raoultella group</taxon>
        <taxon>Raoultella</taxon>
    </lineage>
</organism>
<reference evidence="1 2" key="1">
    <citation type="submission" date="2018-12" db="EMBL/GenBank/DDBJ databases">
        <authorList>
            <consortium name="Pathogen Informatics"/>
        </authorList>
    </citation>
    <scope>NUCLEOTIDE SEQUENCE [LARGE SCALE GENOMIC DNA]</scope>
    <source>
        <strain evidence="1 2">NCTC13098</strain>
    </source>
</reference>
<dbReference type="EMBL" id="LR131271">
    <property type="protein sequence ID" value="VDR28485.1"/>
    <property type="molecule type" value="Genomic_DNA"/>
</dbReference>